<dbReference type="RefSeq" id="XP_002108907.1">
    <property type="nucleotide sequence ID" value="XM_002108871.1"/>
</dbReference>
<dbReference type="PROSITE" id="PS51076">
    <property type="entry name" value="MH2"/>
    <property type="match status" value="1"/>
</dbReference>
<dbReference type="Gene3D" id="2.60.200.10">
    <property type="match status" value="1"/>
</dbReference>
<dbReference type="Gene3D" id="3.90.520.10">
    <property type="entry name" value="SMAD MH1 domain"/>
    <property type="match status" value="1"/>
</dbReference>
<dbReference type="CDD" id="cd10491">
    <property type="entry name" value="MH1_SMAD_2_3"/>
    <property type="match status" value="1"/>
</dbReference>
<dbReference type="GO" id="GO:0000978">
    <property type="term" value="F:RNA polymerase II cis-regulatory region sequence-specific DNA binding"/>
    <property type="evidence" value="ECO:0000318"/>
    <property type="project" value="GO_Central"/>
</dbReference>
<dbReference type="InterPro" id="IPR036578">
    <property type="entry name" value="SMAD_MH1_sf"/>
</dbReference>
<evidence type="ECO:0000256" key="8">
    <source>
        <dbReference type="RuleBase" id="RU361195"/>
    </source>
</evidence>
<protein>
    <recommendedName>
        <fullName evidence="8">Mothers against decapentaplegic homolog</fullName>
        <shortName evidence="8">MAD homolog</shortName>
        <shortName evidence="8">Mothers against DPP homolog</shortName>
    </recommendedName>
    <alternativeName>
        <fullName evidence="8">SMAD family member</fullName>
    </alternativeName>
</protein>
<dbReference type="Pfam" id="PF03166">
    <property type="entry name" value="MH2"/>
    <property type="match status" value="1"/>
</dbReference>
<dbReference type="InterPro" id="IPR001132">
    <property type="entry name" value="SMAD_dom_Dwarfin-type"/>
</dbReference>
<dbReference type="InterPro" id="IPR013019">
    <property type="entry name" value="MAD_homology_MH1"/>
</dbReference>
<dbReference type="AlphaFoldDB" id="B3RI80"/>
<dbReference type="InterPro" id="IPR017855">
    <property type="entry name" value="SMAD-like_dom_sf"/>
</dbReference>
<dbReference type="GO" id="GO:0032924">
    <property type="term" value="P:activin receptor signaling pathway"/>
    <property type="evidence" value="ECO:0000318"/>
    <property type="project" value="GO_Central"/>
</dbReference>
<dbReference type="Pfam" id="PF03165">
    <property type="entry name" value="MH1"/>
    <property type="match status" value="1"/>
</dbReference>
<dbReference type="GO" id="GO:0030154">
    <property type="term" value="P:cell differentiation"/>
    <property type="evidence" value="ECO:0000318"/>
    <property type="project" value="GO_Central"/>
</dbReference>
<dbReference type="PROSITE" id="PS51075">
    <property type="entry name" value="MH1"/>
    <property type="match status" value="1"/>
</dbReference>
<comment type="similarity">
    <text evidence="1 8">Belongs to the dwarfin/SMAD family.</text>
</comment>
<dbReference type="InterPro" id="IPR013790">
    <property type="entry name" value="Dwarfin"/>
</dbReference>
<proteinExistence type="inferred from homology"/>
<dbReference type="OrthoDB" id="5794312at2759"/>
<comment type="subcellular location">
    <subcellularLocation>
        <location evidence="8">Cytoplasm</location>
    </subcellularLocation>
    <subcellularLocation>
        <location evidence="8">Nucleus</location>
    </subcellularLocation>
</comment>
<keyword evidence="6 8" id="KW-0804">Transcription</keyword>
<evidence type="ECO:0000256" key="5">
    <source>
        <dbReference type="ARBA" id="ARBA00023015"/>
    </source>
</evidence>
<keyword evidence="5 8" id="KW-0805">Transcription regulation</keyword>
<gene>
    <name evidence="11" type="ORF">TRIADDRAFT_49742</name>
</gene>
<feature type="domain" description="MH1" evidence="9">
    <location>
        <begin position="3"/>
        <end position="126"/>
    </location>
</feature>
<sequence length="388" mass="44503">MPSVVKELLGWIKADKEDKWSEKAIKSLVKKLKRNGGLNELLNAISTQSSATKCIRIRRSLDGRLQVCQKKGLPHVIYCRLWRWPDLQSCYELRAIETCEYAFTLKKDEVCVNPYHYQRVETPALRPVLVPKVTPAAMQDNTNPPPSYPASQDSSSSYMDHSFIGNIQRLYRIIPFTFWLMNDAQLVTYTEPENWCSIAYYELNTRIGEYWNAFQPTLIIDGFTDPSNSERFCLGLLSNVNRDPTVEMTRREIGKGVRLCYVHGEVFAECCSKHAVFVQSPNSNRRYGWHPAAVCKIPPGSSLRIFNSQEFANLLSQSVTQGYEAVYHLSHMCIIRMSFVKGWGAQYKRQTVTSTPCWIEIRLNGPLHWLDKVLSQMDSPDRPISSQS</sequence>
<dbReference type="OMA" id="GVMNTES"/>
<dbReference type="GO" id="GO:0071144">
    <property type="term" value="C:heteromeric SMAD protein complex"/>
    <property type="evidence" value="ECO:0000318"/>
    <property type="project" value="GO_Central"/>
</dbReference>
<name>B3RI80_TRIAD</name>
<dbReference type="SUPFAM" id="SSF56366">
    <property type="entry name" value="SMAD MH1 domain"/>
    <property type="match status" value="1"/>
</dbReference>
<evidence type="ECO:0000256" key="3">
    <source>
        <dbReference type="ARBA" id="ARBA00022723"/>
    </source>
</evidence>
<dbReference type="PhylomeDB" id="B3RI80"/>
<evidence type="ECO:0000259" key="9">
    <source>
        <dbReference type="PROSITE" id="PS51075"/>
    </source>
</evidence>
<dbReference type="GO" id="GO:0000981">
    <property type="term" value="F:DNA-binding transcription factor activity, RNA polymerase II-specific"/>
    <property type="evidence" value="ECO:0000318"/>
    <property type="project" value="GO_Central"/>
</dbReference>
<dbReference type="EMBL" id="DS985241">
    <property type="protein sequence ID" value="EDV29705.1"/>
    <property type="molecule type" value="Genomic_DNA"/>
</dbReference>
<dbReference type="PANTHER" id="PTHR13703:SF25">
    <property type="entry name" value="MOTHERS AGAINST DECAPENTAPLEGIC HOMOLOG"/>
    <property type="match status" value="1"/>
</dbReference>
<keyword evidence="2 8" id="KW-0963">Cytoplasm</keyword>
<evidence type="ECO:0000256" key="7">
    <source>
        <dbReference type="ARBA" id="ARBA00023242"/>
    </source>
</evidence>
<dbReference type="Proteomes" id="UP000009022">
    <property type="component" value="Unassembled WGS sequence"/>
</dbReference>
<feature type="domain" description="MH2" evidence="10">
    <location>
        <begin position="195"/>
        <end position="388"/>
    </location>
</feature>
<evidence type="ECO:0000256" key="2">
    <source>
        <dbReference type="ARBA" id="ARBA00022490"/>
    </source>
</evidence>
<evidence type="ECO:0000259" key="10">
    <source>
        <dbReference type="PROSITE" id="PS51076"/>
    </source>
</evidence>
<dbReference type="GO" id="GO:0009653">
    <property type="term" value="P:anatomical structure morphogenesis"/>
    <property type="evidence" value="ECO:0000318"/>
    <property type="project" value="GO_Central"/>
</dbReference>
<organism evidence="11 12">
    <name type="scientific">Trichoplax adhaerens</name>
    <name type="common">Trichoplax reptans</name>
    <dbReference type="NCBI Taxonomy" id="10228"/>
    <lineage>
        <taxon>Eukaryota</taxon>
        <taxon>Metazoa</taxon>
        <taxon>Placozoa</taxon>
        <taxon>Uniplacotomia</taxon>
        <taxon>Trichoplacea</taxon>
        <taxon>Trichoplacidae</taxon>
        <taxon>Trichoplax</taxon>
    </lineage>
</organism>
<evidence type="ECO:0000313" key="12">
    <source>
        <dbReference type="Proteomes" id="UP000009022"/>
    </source>
</evidence>
<reference evidence="11 12" key="1">
    <citation type="journal article" date="2008" name="Nature">
        <title>The Trichoplax genome and the nature of placozoans.</title>
        <authorList>
            <person name="Srivastava M."/>
            <person name="Begovic E."/>
            <person name="Chapman J."/>
            <person name="Putnam N.H."/>
            <person name="Hellsten U."/>
            <person name="Kawashima T."/>
            <person name="Kuo A."/>
            <person name="Mitros T."/>
            <person name="Salamov A."/>
            <person name="Carpenter M.L."/>
            <person name="Signorovitch A.Y."/>
            <person name="Moreno M.A."/>
            <person name="Kamm K."/>
            <person name="Grimwood J."/>
            <person name="Schmutz J."/>
            <person name="Shapiro H."/>
            <person name="Grigoriev I.V."/>
            <person name="Buss L.W."/>
            <person name="Schierwater B."/>
            <person name="Dellaporta S.L."/>
            <person name="Rokhsar D.S."/>
        </authorList>
    </citation>
    <scope>NUCLEOTIDE SEQUENCE [LARGE SCALE GENOMIC DNA]</scope>
    <source>
        <strain evidence="11 12">Grell-BS-1999</strain>
    </source>
</reference>
<dbReference type="STRING" id="10228.B3RI80"/>
<dbReference type="InterPro" id="IPR003619">
    <property type="entry name" value="MAD_homology1_Dwarfin-type"/>
</dbReference>
<dbReference type="GO" id="GO:0046872">
    <property type="term" value="F:metal ion binding"/>
    <property type="evidence" value="ECO:0007669"/>
    <property type="project" value="UniProtKB-KW"/>
</dbReference>
<dbReference type="SUPFAM" id="SSF49879">
    <property type="entry name" value="SMAD/FHA domain"/>
    <property type="match status" value="1"/>
</dbReference>
<evidence type="ECO:0000256" key="1">
    <source>
        <dbReference type="ARBA" id="ARBA00005545"/>
    </source>
</evidence>
<keyword evidence="4" id="KW-0862">Zinc</keyword>
<evidence type="ECO:0000256" key="4">
    <source>
        <dbReference type="ARBA" id="ARBA00022833"/>
    </source>
</evidence>
<evidence type="ECO:0000256" key="6">
    <source>
        <dbReference type="ARBA" id="ARBA00023163"/>
    </source>
</evidence>
<dbReference type="GO" id="GO:0005737">
    <property type="term" value="C:cytoplasm"/>
    <property type="evidence" value="ECO:0007669"/>
    <property type="project" value="UniProtKB-SubCell"/>
</dbReference>
<dbReference type="InParanoid" id="B3RI80"/>
<dbReference type="HOGENOM" id="CLU_026736_0_0_1"/>
<evidence type="ECO:0000313" key="11">
    <source>
        <dbReference type="EMBL" id="EDV29705.1"/>
    </source>
</evidence>
<keyword evidence="3" id="KW-0479">Metal-binding</keyword>
<dbReference type="CTD" id="6749390"/>
<accession>B3RI80</accession>
<dbReference type="PANTHER" id="PTHR13703">
    <property type="entry name" value="SMAD"/>
    <property type="match status" value="1"/>
</dbReference>
<dbReference type="GO" id="GO:0060395">
    <property type="term" value="P:SMAD protein signal transduction"/>
    <property type="evidence" value="ECO:0000318"/>
    <property type="project" value="GO_Central"/>
</dbReference>
<dbReference type="GO" id="GO:0045944">
    <property type="term" value="P:positive regulation of transcription by RNA polymerase II"/>
    <property type="evidence" value="ECO:0000318"/>
    <property type="project" value="GO_Central"/>
</dbReference>
<dbReference type="KEGG" id="tad:TRIADDRAFT_49742"/>
<dbReference type="GeneID" id="6749390"/>
<keyword evidence="12" id="KW-1185">Reference proteome</keyword>
<dbReference type="InterPro" id="IPR008984">
    <property type="entry name" value="SMAD_FHA_dom_sf"/>
</dbReference>
<dbReference type="eggNOG" id="KOG3701">
    <property type="taxonomic scope" value="Eukaryota"/>
</dbReference>
<dbReference type="SMART" id="SM00524">
    <property type="entry name" value="DWB"/>
    <property type="match status" value="1"/>
</dbReference>
<dbReference type="FunFam" id="2.60.200.10:FF:000001">
    <property type="entry name" value="Mothers against decapentaplegic homolog"/>
    <property type="match status" value="1"/>
</dbReference>
<keyword evidence="7 8" id="KW-0539">Nucleus</keyword>
<dbReference type="GO" id="GO:0070411">
    <property type="term" value="F:I-SMAD binding"/>
    <property type="evidence" value="ECO:0000318"/>
    <property type="project" value="GO_Central"/>
</dbReference>
<dbReference type="SMART" id="SM00523">
    <property type="entry name" value="DWA"/>
    <property type="match status" value="1"/>
</dbReference>